<evidence type="ECO:0008006" key="4">
    <source>
        <dbReference type="Google" id="ProtNLM"/>
    </source>
</evidence>
<keyword evidence="3" id="KW-1185">Reference proteome</keyword>
<reference evidence="3" key="1">
    <citation type="submission" date="2016-10" db="EMBL/GenBank/DDBJ databases">
        <authorList>
            <person name="Varghese N."/>
            <person name="Submissions S."/>
        </authorList>
    </citation>
    <scope>NUCLEOTIDE SEQUENCE [LARGE SCALE GENOMIC DNA]</scope>
    <source>
        <strain evidence="3">CGMCC 1.3431</strain>
    </source>
</reference>
<dbReference type="STRING" id="260084.SAMN02927928_0764"/>
<protein>
    <recommendedName>
        <fullName evidence="4">Tissue inhibitor of metalloproteinase</fullName>
    </recommendedName>
</protein>
<evidence type="ECO:0000256" key="1">
    <source>
        <dbReference type="SAM" id="SignalP"/>
    </source>
</evidence>
<feature type="signal peptide" evidence="1">
    <location>
        <begin position="1"/>
        <end position="17"/>
    </location>
</feature>
<accession>A0A1G4PYB0</accession>
<name>A0A1G4PYB0_9CAUL</name>
<keyword evidence="1" id="KW-0732">Signal</keyword>
<gene>
    <name evidence="2" type="ORF">SAMN02927928_0764</name>
</gene>
<dbReference type="AlphaFoldDB" id="A0A1G4PYB0"/>
<dbReference type="EMBL" id="FMTS01000001">
    <property type="protein sequence ID" value="SCW37276.1"/>
    <property type="molecule type" value="Genomic_DNA"/>
</dbReference>
<feature type="chain" id="PRO_5011665922" description="Tissue inhibitor of metalloproteinase" evidence="1">
    <location>
        <begin position="18"/>
        <end position="183"/>
    </location>
</feature>
<dbReference type="RefSeq" id="WP_090643835.1">
    <property type="nucleotide sequence ID" value="NZ_CBCRYE010000001.1"/>
</dbReference>
<organism evidence="2 3">
    <name type="scientific">Asticcacaulis taihuensis</name>
    <dbReference type="NCBI Taxonomy" id="260084"/>
    <lineage>
        <taxon>Bacteria</taxon>
        <taxon>Pseudomonadati</taxon>
        <taxon>Pseudomonadota</taxon>
        <taxon>Alphaproteobacteria</taxon>
        <taxon>Caulobacterales</taxon>
        <taxon>Caulobacteraceae</taxon>
        <taxon>Asticcacaulis</taxon>
    </lineage>
</organism>
<dbReference type="Proteomes" id="UP000199150">
    <property type="component" value="Unassembled WGS sequence"/>
</dbReference>
<sequence>MKTIIAVILLGCVTAFALWAIAPESTARQSCAVLSTACINTPAEFTHIITDYHGVASDGQPQSEYISLYKNSDNQEPTVRFEARIDSLTRAELPADFTCAPRGTDELLCHRLVPDSSIEETAILRPQGFLGLQACDPSYDVLYLTPRAGLSGIRLEDYADLRQRPSPPRYTLWQAMLDRRKCG</sequence>
<evidence type="ECO:0000313" key="3">
    <source>
        <dbReference type="Proteomes" id="UP000199150"/>
    </source>
</evidence>
<evidence type="ECO:0000313" key="2">
    <source>
        <dbReference type="EMBL" id="SCW37276.1"/>
    </source>
</evidence>
<proteinExistence type="predicted"/>